<sequence length="276" mass="31031">MARSAFLILNSGQAGRLQLNAQGNNSGLHILQPARTPIAKNGPAYLRPQGNFMQYPNTKNGTSNRSLINPDHRLYCTCLTHFKMENSDITFSHYSNPTTHTAMRGATDPDMSHKFKSPVSTALQHANQEKETYRDTSPILNGVGGVAQTQSGLQLARVVGKHKPYTAEQNHKIEVWKDVDRAAMKNLKKEHSSSILHATETAIVEPTMARQNYKRKIDDVQDHDTVKDSDVYQNFAPVVKRICQEKTGTDWQTVLDVIKYGEEREKLAEERMAKKS</sequence>
<dbReference type="OrthoDB" id="2685398at2759"/>
<organism evidence="1 2">
    <name type="scientific">Suillus plorans</name>
    <dbReference type="NCBI Taxonomy" id="116603"/>
    <lineage>
        <taxon>Eukaryota</taxon>
        <taxon>Fungi</taxon>
        <taxon>Dikarya</taxon>
        <taxon>Basidiomycota</taxon>
        <taxon>Agaricomycotina</taxon>
        <taxon>Agaricomycetes</taxon>
        <taxon>Agaricomycetidae</taxon>
        <taxon>Boletales</taxon>
        <taxon>Suillineae</taxon>
        <taxon>Suillaceae</taxon>
        <taxon>Suillus</taxon>
    </lineage>
</organism>
<evidence type="ECO:0000313" key="2">
    <source>
        <dbReference type="Proteomes" id="UP000719766"/>
    </source>
</evidence>
<dbReference type="RefSeq" id="XP_041156144.1">
    <property type="nucleotide sequence ID" value="XM_041300551.1"/>
</dbReference>
<proteinExistence type="predicted"/>
<accession>A0A9P7AGL8</accession>
<reference evidence="1" key="1">
    <citation type="journal article" date="2020" name="New Phytol.">
        <title>Comparative genomics reveals dynamic genome evolution in host specialist ectomycorrhizal fungi.</title>
        <authorList>
            <person name="Lofgren L.A."/>
            <person name="Nguyen N.H."/>
            <person name="Vilgalys R."/>
            <person name="Ruytinx J."/>
            <person name="Liao H.L."/>
            <person name="Branco S."/>
            <person name="Kuo A."/>
            <person name="LaButti K."/>
            <person name="Lipzen A."/>
            <person name="Andreopoulos W."/>
            <person name="Pangilinan J."/>
            <person name="Riley R."/>
            <person name="Hundley H."/>
            <person name="Na H."/>
            <person name="Barry K."/>
            <person name="Grigoriev I.V."/>
            <person name="Stajich J.E."/>
            <person name="Kennedy P.G."/>
        </authorList>
    </citation>
    <scope>NUCLEOTIDE SEQUENCE</scope>
    <source>
        <strain evidence="1">S12</strain>
    </source>
</reference>
<dbReference type="AlphaFoldDB" id="A0A9P7AGL8"/>
<name>A0A9P7AGL8_9AGAM</name>
<evidence type="ECO:0000313" key="1">
    <source>
        <dbReference type="EMBL" id="KAG1789008.1"/>
    </source>
</evidence>
<dbReference type="GeneID" id="64594315"/>
<gene>
    <name evidence="1" type="ORF">HD556DRAFT_1311588</name>
</gene>
<dbReference type="Proteomes" id="UP000719766">
    <property type="component" value="Unassembled WGS sequence"/>
</dbReference>
<comment type="caution">
    <text evidence="1">The sequence shown here is derived from an EMBL/GenBank/DDBJ whole genome shotgun (WGS) entry which is preliminary data.</text>
</comment>
<dbReference type="EMBL" id="JABBWE010000062">
    <property type="protein sequence ID" value="KAG1789008.1"/>
    <property type="molecule type" value="Genomic_DNA"/>
</dbReference>
<protein>
    <submittedName>
        <fullName evidence="1">Uncharacterized protein</fullName>
    </submittedName>
</protein>
<keyword evidence="2" id="KW-1185">Reference proteome</keyword>